<keyword evidence="3" id="KW-1185">Reference proteome</keyword>
<organism evidence="2 3">
    <name type="scientific">Halobacillus karajensis</name>
    <dbReference type="NCBI Taxonomy" id="195088"/>
    <lineage>
        <taxon>Bacteria</taxon>
        <taxon>Bacillati</taxon>
        <taxon>Bacillota</taxon>
        <taxon>Bacilli</taxon>
        <taxon>Bacillales</taxon>
        <taxon>Bacillaceae</taxon>
        <taxon>Halobacillus</taxon>
    </lineage>
</organism>
<accession>A0A024PA21</accession>
<evidence type="ECO:0000256" key="1">
    <source>
        <dbReference type="SAM" id="Phobius"/>
    </source>
</evidence>
<name>A0A024PA21_9BACI</name>
<reference evidence="3" key="1">
    <citation type="submission" date="2014-03" db="EMBL/GenBank/DDBJ databases">
        <authorList>
            <person name="Urmite Genomes U."/>
        </authorList>
    </citation>
    <scope>NUCLEOTIDE SEQUENCE [LARGE SCALE GENOMIC DNA]</scope>
    <source>
        <strain evidence="3">HD-03</strain>
    </source>
</reference>
<gene>
    <name evidence="2" type="ORF">BN983_03952</name>
</gene>
<protein>
    <submittedName>
        <fullName evidence="2">Uncharacterized protein</fullName>
    </submittedName>
</protein>
<evidence type="ECO:0000313" key="2">
    <source>
        <dbReference type="EMBL" id="CDQ25596.1"/>
    </source>
</evidence>
<proteinExistence type="predicted"/>
<dbReference type="EMBL" id="CCDI010000007">
    <property type="protein sequence ID" value="CDQ25596.1"/>
    <property type="molecule type" value="Genomic_DNA"/>
</dbReference>
<sequence length="52" mass="5953">MNEITYRGIKAFCLVILTITLVFFCFQVNEVIEELQSIRDGIHYLVSVTANS</sequence>
<keyword evidence="1" id="KW-0472">Membrane</keyword>
<keyword evidence="1" id="KW-0812">Transmembrane</keyword>
<keyword evidence="1" id="KW-1133">Transmembrane helix</keyword>
<feature type="transmembrane region" description="Helical" evidence="1">
    <location>
        <begin position="12"/>
        <end position="29"/>
    </location>
</feature>
<dbReference type="Proteomes" id="UP000028868">
    <property type="component" value="Unassembled WGS sequence"/>
</dbReference>
<reference evidence="2 3" key="2">
    <citation type="submission" date="2014-05" db="EMBL/GenBank/DDBJ databases">
        <title>Draft genome sequence of Halobacillus karajensis HK-03.</title>
        <authorList>
            <person name="Khelaifia S."/>
            <person name="Croce O."/>
            <person name="Lagier J.C."/>
            <person name="Raoult D."/>
        </authorList>
    </citation>
    <scope>NUCLEOTIDE SEQUENCE [LARGE SCALE GENOMIC DNA]</scope>
    <source>
        <strain evidence="2 3">HD-03</strain>
    </source>
</reference>
<comment type="caution">
    <text evidence="2">The sequence shown here is derived from an EMBL/GenBank/DDBJ whole genome shotgun (WGS) entry which is preliminary data.</text>
</comment>
<dbReference type="AlphaFoldDB" id="A0A024PA21"/>
<evidence type="ECO:0000313" key="3">
    <source>
        <dbReference type="Proteomes" id="UP000028868"/>
    </source>
</evidence>